<evidence type="ECO:0000313" key="4">
    <source>
        <dbReference type="WBParaSite" id="ASIM_0000421201-mRNA-1"/>
    </source>
</evidence>
<reference evidence="4" key="1">
    <citation type="submission" date="2017-02" db="UniProtKB">
        <authorList>
            <consortium name="WormBaseParasite"/>
        </authorList>
    </citation>
    <scope>IDENTIFICATION</scope>
</reference>
<organism evidence="4">
    <name type="scientific">Anisakis simplex</name>
    <name type="common">Herring worm</name>
    <dbReference type="NCBI Taxonomy" id="6269"/>
    <lineage>
        <taxon>Eukaryota</taxon>
        <taxon>Metazoa</taxon>
        <taxon>Ecdysozoa</taxon>
        <taxon>Nematoda</taxon>
        <taxon>Chromadorea</taxon>
        <taxon>Rhabditida</taxon>
        <taxon>Spirurina</taxon>
        <taxon>Ascaridomorpha</taxon>
        <taxon>Ascaridoidea</taxon>
        <taxon>Anisakidae</taxon>
        <taxon>Anisakis</taxon>
        <taxon>Anisakis simplex complex</taxon>
    </lineage>
</organism>
<evidence type="ECO:0000256" key="1">
    <source>
        <dbReference type="SAM" id="MobiDB-lite"/>
    </source>
</evidence>
<dbReference type="EMBL" id="UYRR01006725">
    <property type="protein sequence ID" value="VDK22912.1"/>
    <property type="molecule type" value="Genomic_DNA"/>
</dbReference>
<proteinExistence type="predicted"/>
<gene>
    <name evidence="2" type="ORF">ASIM_LOCUS4030</name>
</gene>
<reference evidence="2 3" key="2">
    <citation type="submission" date="2018-11" db="EMBL/GenBank/DDBJ databases">
        <authorList>
            <consortium name="Pathogen Informatics"/>
        </authorList>
    </citation>
    <scope>NUCLEOTIDE SEQUENCE [LARGE SCALE GENOMIC DNA]</scope>
</reference>
<accession>A0A0M3J9E8</accession>
<protein>
    <submittedName>
        <fullName evidence="4">CTNNB1_binding domain-containing protein</fullName>
    </submittedName>
</protein>
<dbReference type="WBParaSite" id="ASIM_0000421201-mRNA-1">
    <property type="protein sequence ID" value="ASIM_0000421201-mRNA-1"/>
    <property type="gene ID" value="ASIM_0000421201"/>
</dbReference>
<name>A0A0M3J9E8_ANISI</name>
<feature type="region of interest" description="Disordered" evidence="1">
    <location>
        <begin position="1"/>
        <end position="51"/>
    </location>
</feature>
<dbReference type="AlphaFoldDB" id="A0A0M3J9E8"/>
<sequence>MNEDSNTGFSEGGFDSDSNHTFDPVNYHSTNGSSTDFSALRRQEMTPDSSK</sequence>
<evidence type="ECO:0000313" key="3">
    <source>
        <dbReference type="Proteomes" id="UP000267096"/>
    </source>
</evidence>
<feature type="compositionally biased region" description="Basic and acidic residues" evidence="1">
    <location>
        <begin position="39"/>
        <end position="51"/>
    </location>
</feature>
<dbReference type="Proteomes" id="UP000267096">
    <property type="component" value="Unassembled WGS sequence"/>
</dbReference>
<keyword evidence="3" id="KW-1185">Reference proteome</keyword>
<dbReference type="OrthoDB" id="5989898at2759"/>
<evidence type="ECO:0000313" key="2">
    <source>
        <dbReference type="EMBL" id="VDK22912.1"/>
    </source>
</evidence>
<feature type="compositionally biased region" description="Polar residues" evidence="1">
    <location>
        <begin position="27"/>
        <end position="37"/>
    </location>
</feature>